<dbReference type="RefSeq" id="WP_270077552.1">
    <property type="nucleotide sequence ID" value="NZ_CP115174.1"/>
</dbReference>
<dbReference type="Pfam" id="PF07715">
    <property type="entry name" value="Plug"/>
    <property type="match status" value="1"/>
</dbReference>
<evidence type="ECO:0000256" key="2">
    <source>
        <dbReference type="ARBA" id="ARBA00022448"/>
    </source>
</evidence>
<feature type="chain" id="PRO_5045111513" evidence="12">
    <location>
        <begin position="30"/>
        <end position="1107"/>
    </location>
</feature>
<dbReference type="Proteomes" id="UP001210865">
    <property type="component" value="Chromosome"/>
</dbReference>
<evidence type="ECO:0000313" key="14">
    <source>
        <dbReference type="EMBL" id="WBO22913.1"/>
    </source>
</evidence>
<protein>
    <submittedName>
        <fullName evidence="14">TonB-dependent receptor</fullName>
    </submittedName>
</protein>
<keyword evidence="2 10" id="KW-0813">Transport</keyword>
<dbReference type="Gene3D" id="2.170.130.10">
    <property type="entry name" value="TonB-dependent receptor, plug domain"/>
    <property type="match status" value="1"/>
</dbReference>
<keyword evidence="3 10" id="KW-1134">Transmembrane beta strand</keyword>
<evidence type="ECO:0000256" key="1">
    <source>
        <dbReference type="ARBA" id="ARBA00004571"/>
    </source>
</evidence>
<dbReference type="SUPFAM" id="SSF56935">
    <property type="entry name" value="Porins"/>
    <property type="match status" value="1"/>
</dbReference>
<dbReference type="PANTHER" id="PTHR47234">
    <property type="match status" value="1"/>
</dbReference>
<evidence type="ECO:0000313" key="15">
    <source>
        <dbReference type="Proteomes" id="UP001210865"/>
    </source>
</evidence>
<evidence type="ECO:0000256" key="11">
    <source>
        <dbReference type="RuleBase" id="RU003357"/>
    </source>
</evidence>
<keyword evidence="15" id="KW-1185">Reference proteome</keyword>
<evidence type="ECO:0000256" key="10">
    <source>
        <dbReference type="PROSITE-ProRule" id="PRU01360"/>
    </source>
</evidence>
<dbReference type="Pfam" id="PF00593">
    <property type="entry name" value="TonB_dep_Rec_b-barrel"/>
    <property type="match status" value="1"/>
</dbReference>
<feature type="domain" description="Secretin/TonB short N-terminal" evidence="13">
    <location>
        <begin position="55"/>
        <end position="106"/>
    </location>
</feature>
<dbReference type="InterPro" id="IPR039426">
    <property type="entry name" value="TonB-dep_rcpt-like"/>
</dbReference>
<dbReference type="EMBL" id="CP115174">
    <property type="protein sequence ID" value="WBO22913.1"/>
    <property type="molecule type" value="Genomic_DNA"/>
</dbReference>
<evidence type="ECO:0000259" key="13">
    <source>
        <dbReference type="SMART" id="SM00965"/>
    </source>
</evidence>
<evidence type="ECO:0000256" key="8">
    <source>
        <dbReference type="ARBA" id="ARBA00023136"/>
    </source>
</evidence>
<dbReference type="PROSITE" id="PS52016">
    <property type="entry name" value="TONB_DEPENDENT_REC_3"/>
    <property type="match status" value="1"/>
</dbReference>
<keyword evidence="14" id="KW-0675">Receptor</keyword>
<evidence type="ECO:0000256" key="5">
    <source>
        <dbReference type="ARBA" id="ARBA00022692"/>
    </source>
</evidence>
<evidence type="ECO:0000256" key="7">
    <source>
        <dbReference type="ARBA" id="ARBA00023077"/>
    </source>
</evidence>
<gene>
    <name evidence="14" type="ORF">PBT88_01845</name>
</gene>
<keyword evidence="4" id="KW-0406">Ion transport</keyword>
<keyword evidence="7 11" id="KW-0798">TonB box</keyword>
<reference evidence="14 15" key="1">
    <citation type="submission" date="2022-12" db="EMBL/GenBank/DDBJ databases">
        <title>Sphingomonas abieness sp. nov., an endophytic bacterium isolated from Abies koreana.</title>
        <authorList>
            <person name="Jiang L."/>
            <person name="Lee J."/>
        </authorList>
    </citation>
    <scope>NUCLEOTIDE SEQUENCE [LARGE SCALE GENOMIC DNA]</scope>
    <source>
        <strain evidence="15">PAMB 00755</strain>
    </source>
</reference>
<organism evidence="14 15">
    <name type="scientific">Sphingomonas abietis</name>
    <dbReference type="NCBI Taxonomy" id="3012344"/>
    <lineage>
        <taxon>Bacteria</taxon>
        <taxon>Pseudomonadati</taxon>
        <taxon>Pseudomonadota</taxon>
        <taxon>Alphaproteobacteria</taxon>
        <taxon>Sphingomonadales</taxon>
        <taxon>Sphingomonadaceae</taxon>
        <taxon>Sphingomonas</taxon>
    </lineage>
</organism>
<dbReference type="Gene3D" id="2.40.170.20">
    <property type="entry name" value="TonB-dependent receptor, beta-barrel domain"/>
    <property type="match status" value="1"/>
</dbReference>
<evidence type="ECO:0000256" key="12">
    <source>
        <dbReference type="SAM" id="SignalP"/>
    </source>
</evidence>
<dbReference type="InterPro" id="IPR000531">
    <property type="entry name" value="Beta-barrel_TonB"/>
</dbReference>
<keyword evidence="5 10" id="KW-0812">Transmembrane</keyword>
<dbReference type="Gene3D" id="3.55.50.30">
    <property type="match status" value="1"/>
</dbReference>
<name>A0ABY7NN20_9SPHN</name>
<sequence>MLNGTRRLPLSAALALSVSTCILAAPAMAQTMHHFDVPAQSTADALNDVSRQAGIQIFFPTAKIAGRTSAALKGAMGYRQAIDRLLAGSGLSVASDDGKIVVLRQSPAPTPDNATISAAQPDGGKQNGEIVVTGSRLATRLGEQGPAPVTTIGSEEYRLSGTQNAEALLTDMPQFIGAQNSGATGNNVPGGNALLNLRGLGAQRSLVLVNGRRYTITGPSQATDINSIPTALIKRVEVVTGGSSAVYGSDAIAGVVNFVLKDDFQGFEIDGQNSVDQHTGTPTSTIDVTAGRNFADGRGNITASFDYLDRRGITARDRGGWAAERVADGCVTADSFSKSRPGTPLAVPSGSSCLAAGGRPGLVTTGSGSLLDGRFAGIPTVGSSTSTPGLNAALTAAGLGSIGSRGLTFNDAGTVARPALTPQDDFNLLPDSYLIVPQKRVMGNIFAHYDLSDHAQLYTELHYSRNKVDIQLTSSDASGNYLFNVDNPYLSPALQAVLKQLDLAEPASSSFTTGATTQTTTRGDGLAILNIGRRLGEVGHRTADYDTNAYRGLFGVKGDIGDLSSGFLRDLKYDVYYSYARTNEHDVEQGAISVSKLQAALLSQNGAAPIADIFGANLSAAAVKAISVTLHNSTQASQQVANANLTGELFAMPAGPVDFSVGVEWRREWANYAPDAQSASGDISGYGASLPTHGEESAKEAYGEVRVPLLADLPLIRHLDLTGAFRYSKYDLNGVGGVWTYSGGARYEPVRGVALRGQYQRAIRAPNVGELFGGSSTSGPSLVDPCSSRQPTALQTDAVRAVCVATGVPAALVFGQNVQPNQFITVVSGGNASIGPETSDTKTAGITLAPVFLPGFHMSADWYDIDVKGAISTLGGGASNILNLCYNIVQNAGSPFCQAIGRDSVSGQITAPKYISSLNANTGAIKTSGVDFEAGYSFAAGFGFGGESRFDLSTDINWTDQFTSTPVSALPTLKNRCAGSFGQTCGQPIPHWKGVTRLTWESGPLTLSLRHRFIGAVTVDTYMLPKTSGGTVPSLASLTNPVIPTQNYFDLTAEIAIQHRMTLTLGVTNIADRDPPVIGTPSPTANTFSSTYDILGRTLFVAARTSF</sequence>
<evidence type="ECO:0000256" key="3">
    <source>
        <dbReference type="ARBA" id="ARBA00022452"/>
    </source>
</evidence>
<keyword evidence="12" id="KW-0732">Signal</keyword>
<dbReference type="InterPro" id="IPR012910">
    <property type="entry name" value="Plug_dom"/>
</dbReference>
<evidence type="ECO:0000256" key="6">
    <source>
        <dbReference type="ARBA" id="ARBA00023004"/>
    </source>
</evidence>
<keyword evidence="9 10" id="KW-0998">Cell outer membrane</keyword>
<dbReference type="Pfam" id="PF07660">
    <property type="entry name" value="STN"/>
    <property type="match status" value="1"/>
</dbReference>
<dbReference type="SMART" id="SM00965">
    <property type="entry name" value="STN"/>
    <property type="match status" value="1"/>
</dbReference>
<evidence type="ECO:0000256" key="9">
    <source>
        <dbReference type="ARBA" id="ARBA00023237"/>
    </source>
</evidence>
<comment type="similarity">
    <text evidence="10 11">Belongs to the TonB-dependent receptor family.</text>
</comment>
<dbReference type="InterPro" id="IPR036942">
    <property type="entry name" value="Beta-barrel_TonB_sf"/>
</dbReference>
<proteinExistence type="inferred from homology"/>
<accession>A0ABY7NN20</accession>
<dbReference type="InterPro" id="IPR037066">
    <property type="entry name" value="Plug_dom_sf"/>
</dbReference>
<keyword evidence="4" id="KW-0410">Iron transport</keyword>
<dbReference type="InterPro" id="IPR011662">
    <property type="entry name" value="Secretin/TonB_short_N"/>
</dbReference>
<keyword evidence="8 10" id="KW-0472">Membrane</keyword>
<dbReference type="PANTHER" id="PTHR47234:SF2">
    <property type="entry name" value="TONB-DEPENDENT RECEPTOR"/>
    <property type="match status" value="1"/>
</dbReference>
<comment type="subcellular location">
    <subcellularLocation>
        <location evidence="1 10">Cell outer membrane</location>
        <topology evidence="1 10">Multi-pass membrane protein</topology>
    </subcellularLocation>
</comment>
<evidence type="ECO:0000256" key="4">
    <source>
        <dbReference type="ARBA" id="ARBA00022496"/>
    </source>
</evidence>
<keyword evidence="6" id="KW-0408">Iron</keyword>
<feature type="signal peptide" evidence="12">
    <location>
        <begin position="1"/>
        <end position="29"/>
    </location>
</feature>